<evidence type="ECO:0000259" key="1">
    <source>
        <dbReference type="Pfam" id="PF12146"/>
    </source>
</evidence>
<dbReference type="EMBL" id="DF970208">
    <property type="protein sequence ID" value="GAP66455.1"/>
    <property type="molecule type" value="Genomic_DNA"/>
</dbReference>
<gene>
    <name evidence="2" type="ORF">MBSD_n1763</name>
</gene>
<sequence>MNERVVQFGERRRLVGTYTAPVQGVPAHDLGFVMFNAGVIPRIGPQRMYVKFAREMAGLGFAALRFDLSGQGDSRAATGTLGFERQAVADVRAALDHLAETQGLRRFVLVGLCSGADHGYAAALEDPRVAGVVMLDPHAYPTLRTHLNSALARLRRSGAADAVWRMLRQRLARRRDAAAGGGRVRPPKEAFARGLAALGARGTAVYLLYSGSMTREYNYAGQFADGFRRYRLPACIQADYIADANHNRTELAAQRAWISRVAAWSRRFVAAPAPATDAARHTGEARVGAALHAGQGE</sequence>
<keyword evidence="3" id="KW-1185">Reference proteome</keyword>
<name>A0A0K8QNH2_9GAMM</name>
<reference evidence="2" key="1">
    <citation type="submission" date="2015-08" db="EMBL/GenBank/DDBJ databases">
        <title>Complete DNA Sequence of Pseudomonas syringae pv. actinidiae, the Causal Agent of Kiwifruit Canker Disease.</title>
        <authorList>
            <person name="Rikkerink E.H.A."/>
            <person name="Fineran P.C."/>
        </authorList>
    </citation>
    <scope>NUCLEOTIDE SEQUENCE</scope>
    <source>
        <strain evidence="2">SkMP5</strain>
    </source>
</reference>
<accession>A0A0K8QNH2</accession>
<dbReference type="Proteomes" id="UP000253740">
    <property type="component" value="Unassembled WGS sequence"/>
</dbReference>
<dbReference type="RefSeq" id="WP_062537053.1">
    <property type="nucleotide sequence ID" value="NZ_DF970208.1"/>
</dbReference>
<dbReference type="InterPro" id="IPR029058">
    <property type="entry name" value="AB_hydrolase_fold"/>
</dbReference>
<organism evidence="2">
    <name type="scientific">Mizugakiibacter sediminis</name>
    <dbReference type="NCBI Taxonomy" id="1475481"/>
    <lineage>
        <taxon>Bacteria</taxon>
        <taxon>Pseudomonadati</taxon>
        <taxon>Pseudomonadota</taxon>
        <taxon>Gammaproteobacteria</taxon>
        <taxon>Lysobacterales</taxon>
        <taxon>Rhodanobacteraceae</taxon>
        <taxon>Mizugakiibacter</taxon>
    </lineage>
</organism>
<protein>
    <recommendedName>
        <fullName evidence="1">Serine aminopeptidase S33 domain-containing protein</fullName>
    </recommendedName>
</protein>
<dbReference type="Gene3D" id="3.40.50.1820">
    <property type="entry name" value="alpha/beta hydrolase"/>
    <property type="match status" value="1"/>
</dbReference>
<evidence type="ECO:0000313" key="3">
    <source>
        <dbReference type="Proteomes" id="UP000253740"/>
    </source>
</evidence>
<dbReference type="InterPro" id="IPR022742">
    <property type="entry name" value="Hydrolase_4"/>
</dbReference>
<evidence type="ECO:0000313" key="2">
    <source>
        <dbReference type="EMBL" id="GAP66455.1"/>
    </source>
</evidence>
<dbReference type="SUPFAM" id="SSF53474">
    <property type="entry name" value="alpha/beta-Hydrolases"/>
    <property type="match status" value="1"/>
</dbReference>
<dbReference type="Pfam" id="PF12146">
    <property type="entry name" value="Hydrolase_4"/>
    <property type="match status" value="1"/>
</dbReference>
<dbReference type="AlphaFoldDB" id="A0A0K8QNH2"/>
<dbReference type="STRING" id="1475481.GCA_000953855_01798"/>
<proteinExistence type="predicted"/>
<feature type="domain" description="Serine aminopeptidase S33" evidence="1">
    <location>
        <begin position="48"/>
        <end position="145"/>
    </location>
</feature>